<keyword evidence="1" id="KW-0812">Transmembrane</keyword>
<dbReference type="Proteomes" id="UP000290289">
    <property type="component" value="Chromosome 6"/>
</dbReference>
<gene>
    <name evidence="2" type="ORF">DVH24_008337</name>
</gene>
<evidence type="ECO:0000256" key="1">
    <source>
        <dbReference type="SAM" id="Phobius"/>
    </source>
</evidence>
<comment type="caution">
    <text evidence="2">The sequence shown here is derived from an EMBL/GenBank/DDBJ whole genome shotgun (WGS) entry which is preliminary data.</text>
</comment>
<sequence length="349" mass="40034">DRLSESQFDQVLNDELSQIIDVLLNWFVQLNVIFAPTRWAVFSCPKSPRPFLSRLLRDLVYFLAVLINFLPTSNCSLIFSSLSQIICAKSVSLFLVAGKKFGCYKFLAFKIPHSLRILFLFWIYQNQFFCVRGLQSWKEKKVKYTNELESKVTIFRISYPGKPRLPDEFFGFHIWHLCFVQIWGADSWVIENFASDIISSAAIKSVNRFPSLQGGCWVEFGYTDNAVVYHTKVFFLSFCPIFGILVTKSVFSIVINPSVTKQAIRLAFVVIGLDSCKFVSLRKREFLKGILPKANKSIPQKSGRVNSKFESFLGSKVSSLKLGKVLDRERVSDLKMKRLFFLELVLIGC</sequence>
<feature type="transmembrane region" description="Helical" evidence="1">
    <location>
        <begin position="233"/>
        <end position="255"/>
    </location>
</feature>
<evidence type="ECO:0000313" key="3">
    <source>
        <dbReference type="Proteomes" id="UP000290289"/>
    </source>
</evidence>
<keyword evidence="1" id="KW-1133">Transmembrane helix</keyword>
<dbReference type="EMBL" id="RDQH01000332">
    <property type="protein sequence ID" value="RXH95837.1"/>
    <property type="molecule type" value="Genomic_DNA"/>
</dbReference>
<feature type="transmembrane region" description="Helical" evidence="1">
    <location>
        <begin position="55"/>
        <end position="71"/>
    </location>
</feature>
<evidence type="ECO:0000313" key="2">
    <source>
        <dbReference type="EMBL" id="RXH95837.1"/>
    </source>
</evidence>
<feature type="non-terminal residue" evidence="2">
    <location>
        <position position="1"/>
    </location>
</feature>
<organism evidence="2 3">
    <name type="scientific">Malus domestica</name>
    <name type="common">Apple</name>
    <name type="synonym">Pyrus malus</name>
    <dbReference type="NCBI Taxonomy" id="3750"/>
    <lineage>
        <taxon>Eukaryota</taxon>
        <taxon>Viridiplantae</taxon>
        <taxon>Streptophyta</taxon>
        <taxon>Embryophyta</taxon>
        <taxon>Tracheophyta</taxon>
        <taxon>Spermatophyta</taxon>
        <taxon>Magnoliopsida</taxon>
        <taxon>eudicotyledons</taxon>
        <taxon>Gunneridae</taxon>
        <taxon>Pentapetalae</taxon>
        <taxon>rosids</taxon>
        <taxon>fabids</taxon>
        <taxon>Rosales</taxon>
        <taxon>Rosaceae</taxon>
        <taxon>Amygdaloideae</taxon>
        <taxon>Maleae</taxon>
        <taxon>Malus</taxon>
    </lineage>
</organism>
<keyword evidence="3" id="KW-1185">Reference proteome</keyword>
<dbReference type="AlphaFoldDB" id="A0A498JLU8"/>
<proteinExistence type="predicted"/>
<protein>
    <submittedName>
        <fullName evidence="2">Uncharacterized protein</fullName>
    </submittedName>
</protein>
<reference evidence="2 3" key="1">
    <citation type="submission" date="2018-10" db="EMBL/GenBank/DDBJ databases">
        <title>A high-quality apple genome assembly.</title>
        <authorList>
            <person name="Hu J."/>
        </authorList>
    </citation>
    <scope>NUCLEOTIDE SEQUENCE [LARGE SCALE GENOMIC DNA]</scope>
    <source>
        <strain evidence="3">cv. HFTH1</strain>
        <tissue evidence="2">Young leaf</tissue>
    </source>
</reference>
<name>A0A498JLU8_MALDO</name>
<accession>A0A498JLU8</accession>
<keyword evidence="1" id="KW-0472">Membrane</keyword>